<dbReference type="PANTHER" id="PTHR43699:SF1">
    <property type="entry name" value="3-DEHYDROQUINATE DEHYDRATASE"/>
    <property type="match status" value="1"/>
</dbReference>
<dbReference type="EMBL" id="LAZR01033214">
    <property type="protein sequence ID" value="KKL48728.1"/>
    <property type="molecule type" value="Genomic_DNA"/>
</dbReference>
<dbReference type="Gene3D" id="3.20.20.70">
    <property type="entry name" value="Aldolase class I"/>
    <property type="match status" value="1"/>
</dbReference>
<dbReference type="AlphaFoldDB" id="A0A0F9CHE1"/>
<dbReference type="PANTHER" id="PTHR43699">
    <property type="entry name" value="3-DEHYDROQUINATE DEHYDRATASE"/>
    <property type="match status" value="1"/>
</dbReference>
<organism evidence="5">
    <name type="scientific">marine sediment metagenome</name>
    <dbReference type="NCBI Taxonomy" id="412755"/>
    <lineage>
        <taxon>unclassified sequences</taxon>
        <taxon>metagenomes</taxon>
        <taxon>ecological metagenomes</taxon>
    </lineage>
</organism>
<comment type="catalytic activity">
    <reaction evidence="1">
        <text>3-dehydroquinate = 3-dehydroshikimate + H2O</text>
        <dbReference type="Rhea" id="RHEA:21096"/>
        <dbReference type="ChEBI" id="CHEBI:15377"/>
        <dbReference type="ChEBI" id="CHEBI:16630"/>
        <dbReference type="ChEBI" id="CHEBI:32364"/>
        <dbReference type="EC" id="4.2.1.10"/>
    </reaction>
</comment>
<evidence type="ECO:0000256" key="1">
    <source>
        <dbReference type="ARBA" id="ARBA00001864"/>
    </source>
</evidence>
<evidence type="ECO:0000313" key="5">
    <source>
        <dbReference type="EMBL" id="KKL48728.1"/>
    </source>
</evidence>
<dbReference type="EC" id="4.2.1.10" evidence="2"/>
<protein>
    <recommendedName>
        <fullName evidence="2">3-dehydroquinate dehydratase</fullName>
        <ecNumber evidence="2">4.2.1.10</ecNumber>
    </recommendedName>
</protein>
<dbReference type="NCBIfam" id="TIGR01093">
    <property type="entry name" value="aroD"/>
    <property type="match status" value="1"/>
</dbReference>
<dbReference type="CDD" id="cd00502">
    <property type="entry name" value="DHQase_I"/>
    <property type="match status" value="1"/>
</dbReference>
<gene>
    <name evidence="5" type="ORF">LCGC14_2322600</name>
</gene>
<comment type="caution">
    <text evidence="5">The sequence shown here is derived from an EMBL/GenBank/DDBJ whole genome shotgun (WGS) entry which is preliminary data.</text>
</comment>
<keyword evidence="4" id="KW-0704">Schiff base</keyword>
<evidence type="ECO:0000256" key="3">
    <source>
        <dbReference type="ARBA" id="ARBA00023239"/>
    </source>
</evidence>
<dbReference type="GO" id="GO:0046279">
    <property type="term" value="P:3,4-dihydroxybenzoate biosynthetic process"/>
    <property type="evidence" value="ECO:0007669"/>
    <property type="project" value="TreeGrafter"/>
</dbReference>
<dbReference type="GO" id="GO:0003855">
    <property type="term" value="F:3-dehydroquinate dehydratase activity"/>
    <property type="evidence" value="ECO:0007669"/>
    <property type="project" value="UniProtKB-EC"/>
</dbReference>
<dbReference type="SUPFAM" id="SSF51569">
    <property type="entry name" value="Aldolase"/>
    <property type="match status" value="1"/>
</dbReference>
<dbReference type="HAMAP" id="MF_00214">
    <property type="entry name" value="AroD"/>
    <property type="match status" value="1"/>
</dbReference>
<name>A0A0F9CHE1_9ZZZZ</name>
<keyword evidence="3" id="KW-0456">Lyase</keyword>
<dbReference type="InterPro" id="IPR001381">
    <property type="entry name" value="DHquinase_I"/>
</dbReference>
<evidence type="ECO:0000256" key="4">
    <source>
        <dbReference type="ARBA" id="ARBA00023270"/>
    </source>
</evidence>
<dbReference type="InterPro" id="IPR050146">
    <property type="entry name" value="Type-I_3-dehydroquinase"/>
</dbReference>
<proteinExistence type="inferred from homology"/>
<evidence type="ECO:0000256" key="2">
    <source>
        <dbReference type="ARBA" id="ARBA00012060"/>
    </source>
</evidence>
<accession>A0A0F9CHE1</accession>
<dbReference type="Pfam" id="PF01487">
    <property type="entry name" value="DHquinase_I"/>
    <property type="match status" value="1"/>
</dbReference>
<dbReference type="InterPro" id="IPR013785">
    <property type="entry name" value="Aldolase_TIM"/>
</dbReference>
<sequence length="250" mass="28753">MKYSICVPIQVKSVEIKEITSLIKEVTNLNPNFIELRLDYINDHESITKDFLQYLINLIQPKIPVICTLRDSTEGGQITIEREESLKILKLIIEAKPKFIDIETNTEKEILGEVVYLATQNKIDLIFSYHNFSETPTYTEANNLIETFLNKLNGEMGLTPQTIENSIFKLIFTAQTFEDNLVPLRLCKKRSSKKFRLISFCMGDAGLFSRIFCNFSGSVLTYCSYKDKTAPGQININKLRNTLKLLNFRT</sequence>
<reference evidence="5" key="1">
    <citation type="journal article" date="2015" name="Nature">
        <title>Complex archaea that bridge the gap between prokaryotes and eukaryotes.</title>
        <authorList>
            <person name="Spang A."/>
            <person name="Saw J.H."/>
            <person name="Jorgensen S.L."/>
            <person name="Zaremba-Niedzwiedzka K."/>
            <person name="Martijn J."/>
            <person name="Lind A.E."/>
            <person name="van Eijk R."/>
            <person name="Schleper C."/>
            <person name="Guy L."/>
            <person name="Ettema T.J."/>
        </authorList>
    </citation>
    <scope>NUCLEOTIDE SEQUENCE</scope>
</reference>